<reference evidence="1 2" key="1">
    <citation type="journal article" date="2023" name="bioRxiv">
        <title>Conserved and derived expression patterns and positive selection on dental genes reveal complex evolutionary context of ever-growing rodent molars.</title>
        <authorList>
            <person name="Calamari Z.T."/>
            <person name="Song A."/>
            <person name="Cohen E."/>
            <person name="Akter M."/>
            <person name="Roy R.D."/>
            <person name="Hallikas O."/>
            <person name="Christensen M.M."/>
            <person name="Li P."/>
            <person name="Marangoni P."/>
            <person name="Jernvall J."/>
            <person name="Klein O.D."/>
        </authorList>
    </citation>
    <scope>NUCLEOTIDE SEQUENCE [LARGE SCALE GENOMIC DNA]</scope>
    <source>
        <strain evidence="1">V071</strain>
    </source>
</reference>
<dbReference type="AlphaFoldDB" id="A0AAW0HY64"/>
<gene>
    <name evidence="1" type="ORF">U0070_009443</name>
</gene>
<sequence length="40" mass="4394">MHPSILKIFSLFTTAPISVMSKTLLISLSGLGTLGSMWWK</sequence>
<proteinExistence type="predicted"/>
<dbReference type="EMBL" id="JBBHLL010000286">
    <property type="protein sequence ID" value="KAK7806950.1"/>
    <property type="molecule type" value="Genomic_DNA"/>
</dbReference>
<dbReference type="Proteomes" id="UP001488838">
    <property type="component" value="Unassembled WGS sequence"/>
</dbReference>
<accession>A0AAW0HY64</accession>
<protein>
    <recommendedName>
        <fullName evidence="3">NADH dehydrogenase subunit 2</fullName>
    </recommendedName>
</protein>
<evidence type="ECO:0000313" key="2">
    <source>
        <dbReference type="Proteomes" id="UP001488838"/>
    </source>
</evidence>
<name>A0AAW0HY64_MYOGA</name>
<comment type="caution">
    <text evidence="1">The sequence shown here is derived from an EMBL/GenBank/DDBJ whole genome shotgun (WGS) entry which is preliminary data.</text>
</comment>
<organism evidence="1 2">
    <name type="scientific">Myodes glareolus</name>
    <name type="common">Bank vole</name>
    <name type="synonym">Clethrionomys glareolus</name>
    <dbReference type="NCBI Taxonomy" id="447135"/>
    <lineage>
        <taxon>Eukaryota</taxon>
        <taxon>Metazoa</taxon>
        <taxon>Chordata</taxon>
        <taxon>Craniata</taxon>
        <taxon>Vertebrata</taxon>
        <taxon>Euteleostomi</taxon>
        <taxon>Mammalia</taxon>
        <taxon>Eutheria</taxon>
        <taxon>Euarchontoglires</taxon>
        <taxon>Glires</taxon>
        <taxon>Rodentia</taxon>
        <taxon>Myomorpha</taxon>
        <taxon>Muroidea</taxon>
        <taxon>Cricetidae</taxon>
        <taxon>Arvicolinae</taxon>
        <taxon>Myodes</taxon>
    </lineage>
</organism>
<evidence type="ECO:0000313" key="1">
    <source>
        <dbReference type="EMBL" id="KAK7806950.1"/>
    </source>
</evidence>
<evidence type="ECO:0008006" key="3">
    <source>
        <dbReference type="Google" id="ProtNLM"/>
    </source>
</evidence>
<keyword evidence="2" id="KW-1185">Reference proteome</keyword>